<keyword evidence="6" id="KW-1185">Reference proteome</keyword>
<name>A0A5C5US17_9CORY</name>
<feature type="domain" description="HTH marR-type" evidence="4">
    <location>
        <begin position="11"/>
        <end position="147"/>
    </location>
</feature>
<protein>
    <submittedName>
        <fullName evidence="5">Winged helix-turn-helix transcriptional regulator</fullName>
    </submittedName>
</protein>
<evidence type="ECO:0000313" key="6">
    <source>
        <dbReference type="Proteomes" id="UP000320791"/>
    </source>
</evidence>
<dbReference type="InterPro" id="IPR039422">
    <property type="entry name" value="MarR/SlyA-like"/>
</dbReference>
<dbReference type="PANTHER" id="PTHR33164:SF99">
    <property type="entry name" value="MARR FAMILY REGULATORY PROTEIN"/>
    <property type="match status" value="1"/>
</dbReference>
<organism evidence="5 6">
    <name type="scientific">Corynebacterium canis</name>
    <dbReference type="NCBI Taxonomy" id="679663"/>
    <lineage>
        <taxon>Bacteria</taxon>
        <taxon>Bacillati</taxon>
        <taxon>Actinomycetota</taxon>
        <taxon>Actinomycetes</taxon>
        <taxon>Mycobacteriales</taxon>
        <taxon>Corynebacteriaceae</taxon>
        <taxon>Corynebacterium</taxon>
    </lineage>
</organism>
<dbReference type="OrthoDB" id="8635520at2"/>
<proteinExistence type="predicted"/>
<accession>A0A5C5US17</accession>
<dbReference type="InterPro" id="IPR036390">
    <property type="entry name" value="WH_DNA-bd_sf"/>
</dbReference>
<dbReference type="GO" id="GO:0003700">
    <property type="term" value="F:DNA-binding transcription factor activity"/>
    <property type="evidence" value="ECO:0007669"/>
    <property type="project" value="InterPro"/>
</dbReference>
<sequence length="151" mass="17605">MTTPRWLNDEEQELWRQLLAAVRYVDRGMDITLQEGHGISVPEFAVLVHLSESNAMEIRLRDLCASLDWDRSRTSHQITRMERRGLVVKQKCSDDGRGVIVELTAEGRRRLESAAPEHVKSVRHLFFDNITEEEMRTLRPVLDRILREKQG</sequence>
<dbReference type="PANTHER" id="PTHR33164">
    <property type="entry name" value="TRANSCRIPTIONAL REGULATOR, MARR FAMILY"/>
    <property type="match status" value="1"/>
</dbReference>
<gene>
    <name evidence="5" type="ORF">FRX94_01100</name>
</gene>
<dbReference type="GO" id="GO:0006950">
    <property type="term" value="P:response to stress"/>
    <property type="evidence" value="ECO:0007669"/>
    <property type="project" value="TreeGrafter"/>
</dbReference>
<evidence type="ECO:0000256" key="2">
    <source>
        <dbReference type="ARBA" id="ARBA00023125"/>
    </source>
</evidence>
<evidence type="ECO:0000313" key="5">
    <source>
        <dbReference type="EMBL" id="TWT28818.1"/>
    </source>
</evidence>
<dbReference type="InterPro" id="IPR000835">
    <property type="entry name" value="HTH_MarR-typ"/>
</dbReference>
<reference evidence="5 6" key="1">
    <citation type="submission" date="2019-08" db="EMBL/GenBank/DDBJ databases">
        <authorList>
            <person name="Lei W."/>
        </authorList>
    </citation>
    <scope>NUCLEOTIDE SEQUENCE [LARGE SCALE GENOMIC DNA]</scope>
    <source>
        <strain evidence="5 6">CCUG 58627</strain>
    </source>
</reference>
<dbReference type="InterPro" id="IPR055166">
    <property type="entry name" value="Transc_reg_Sar_Rot_HTH"/>
</dbReference>
<dbReference type="Gene3D" id="1.10.10.10">
    <property type="entry name" value="Winged helix-like DNA-binding domain superfamily/Winged helix DNA-binding domain"/>
    <property type="match status" value="1"/>
</dbReference>
<dbReference type="SMART" id="SM00347">
    <property type="entry name" value="HTH_MARR"/>
    <property type="match status" value="1"/>
</dbReference>
<keyword evidence="2" id="KW-0238">DNA-binding</keyword>
<dbReference type="Proteomes" id="UP000320791">
    <property type="component" value="Unassembled WGS sequence"/>
</dbReference>
<comment type="caution">
    <text evidence="5">The sequence shown here is derived from an EMBL/GenBank/DDBJ whole genome shotgun (WGS) entry which is preliminary data.</text>
</comment>
<dbReference type="PROSITE" id="PS50995">
    <property type="entry name" value="HTH_MARR_2"/>
    <property type="match status" value="1"/>
</dbReference>
<dbReference type="InterPro" id="IPR036388">
    <property type="entry name" value="WH-like_DNA-bd_sf"/>
</dbReference>
<dbReference type="Pfam" id="PF22381">
    <property type="entry name" value="Staph_reg_Sar_Rot"/>
    <property type="match status" value="1"/>
</dbReference>
<keyword evidence="1" id="KW-0805">Transcription regulation</keyword>
<dbReference type="SUPFAM" id="SSF46785">
    <property type="entry name" value="Winged helix' DNA-binding domain"/>
    <property type="match status" value="1"/>
</dbReference>
<dbReference type="AlphaFoldDB" id="A0A5C5US17"/>
<dbReference type="EMBL" id="VOHM01000002">
    <property type="protein sequence ID" value="TWT28818.1"/>
    <property type="molecule type" value="Genomic_DNA"/>
</dbReference>
<evidence type="ECO:0000259" key="4">
    <source>
        <dbReference type="PROSITE" id="PS50995"/>
    </source>
</evidence>
<evidence type="ECO:0000256" key="3">
    <source>
        <dbReference type="ARBA" id="ARBA00023163"/>
    </source>
</evidence>
<keyword evidence="3" id="KW-0804">Transcription</keyword>
<dbReference type="RefSeq" id="WP_146323274.1">
    <property type="nucleotide sequence ID" value="NZ_BAABLR010000075.1"/>
</dbReference>
<evidence type="ECO:0000256" key="1">
    <source>
        <dbReference type="ARBA" id="ARBA00023015"/>
    </source>
</evidence>